<proteinExistence type="predicted"/>
<feature type="domain" description="Major facilitator superfamily (MFS) profile" evidence="7">
    <location>
        <begin position="312"/>
        <end position="509"/>
    </location>
</feature>
<evidence type="ECO:0000256" key="5">
    <source>
        <dbReference type="ARBA" id="ARBA00023136"/>
    </source>
</evidence>
<sequence length="509" mass="56991">MENTAQQSLSQINFVSTESSFDETRRKNFFTYGFIASFVWMCFHFTLVFFFWLRLESALLVGIFLAMWNFVAFLADSPVGVLQKYILPKKLFIISAVLMLVVSLIFLYFIFWSSSPSSNSNSLISLFLNSGINILLLLVSVGLYGVIKELSDVTSLSYIMNNADPSEYADLLSRNNIFSWLGALTGLVLSGVILSFSLFAAVSILVFFIIIFIVFIVIYFDNSKMAINININDIRKLKIISPKETIESVKQYAISQVQKTDFMKVARGMKFIFLKPMQFHSKIDWKEIAVTIREDLTSFYEVLFMAPYNTKLIVMTLVVVFFGFWDTFVITFLVDFLNKIITNSDNILIQTRLFTGYVFIALLAIPAFGGQIPLIALAKKIGTFSVIFSGVILSGISMFLFGVFEGFFLILLAGIGNSIGYAAAMPLAQGEFSDTYNQAYAEKRQLTEIDSNASAAPLKMILNLANVVGLIVGGILVATVGFNGTFFVLGTLLMVLFWMSILNKVKWGL</sequence>
<dbReference type="PANTHER" id="PTHR23506">
    <property type="entry name" value="GH10249P"/>
    <property type="match status" value="1"/>
</dbReference>
<keyword evidence="3 6" id="KW-0812">Transmembrane</keyword>
<feature type="transmembrane region" description="Helical" evidence="6">
    <location>
        <begin position="312"/>
        <end position="334"/>
    </location>
</feature>
<dbReference type="GO" id="GO:0016020">
    <property type="term" value="C:membrane"/>
    <property type="evidence" value="ECO:0007669"/>
    <property type="project" value="UniProtKB-SubCell"/>
</dbReference>
<dbReference type="SUPFAM" id="SSF103473">
    <property type="entry name" value="MFS general substrate transporter"/>
    <property type="match status" value="1"/>
</dbReference>
<feature type="transmembrane region" description="Helical" evidence="6">
    <location>
        <begin position="91"/>
        <end position="111"/>
    </location>
</feature>
<accession>K1XHZ1</accession>
<dbReference type="InterPro" id="IPR036259">
    <property type="entry name" value="MFS_trans_sf"/>
</dbReference>
<dbReference type="Gene3D" id="1.20.1250.20">
    <property type="entry name" value="MFS general substrate transporter like domains"/>
    <property type="match status" value="2"/>
</dbReference>
<comment type="subcellular location">
    <subcellularLocation>
        <location evidence="1">Membrane</location>
        <topology evidence="1">Multi-pass membrane protein</topology>
    </subcellularLocation>
</comment>
<dbReference type="InterPro" id="IPR020846">
    <property type="entry name" value="MFS_dom"/>
</dbReference>
<evidence type="ECO:0000256" key="6">
    <source>
        <dbReference type="SAM" id="Phobius"/>
    </source>
</evidence>
<evidence type="ECO:0000256" key="1">
    <source>
        <dbReference type="ARBA" id="ARBA00004141"/>
    </source>
</evidence>
<feature type="transmembrane region" description="Helical" evidence="6">
    <location>
        <begin position="177"/>
        <end position="194"/>
    </location>
</feature>
<name>K1XHZ1_9BACT</name>
<keyword evidence="5 6" id="KW-0472">Membrane</keyword>
<feature type="transmembrane region" description="Helical" evidence="6">
    <location>
        <begin position="123"/>
        <end position="147"/>
    </location>
</feature>
<organism evidence="8">
    <name type="scientific">uncultured bacterium</name>
    <name type="common">gcode 4</name>
    <dbReference type="NCBI Taxonomy" id="1234023"/>
    <lineage>
        <taxon>Bacteria</taxon>
        <taxon>environmental samples</taxon>
    </lineage>
</organism>
<comment type="caution">
    <text evidence="8">The sequence shown here is derived from an EMBL/GenBank/DDBJ whole genome shotgun (WGS) entry which is preliminary data.</text>
</comment>
<feature type="transmembrane region" description="Helical" evidence="6">
    <location>
        <begin position="58"/>
        <end position="79"/>
    </location>
</feature>
<dbReference type="InterPro" id="IPR011701">
    <property type="entry name" value="MFS"/>
</dbReference>
<dbReference type="GO" id="GO:0022857">
    <property type="term" value="F:transmembrane transporter activity"/>
    <property type="evidence" value="ECO:0007669"/>
    <property type="project" value="InterPro"/>
</dbReference>
<evidence type="ECO:0000259" key="7">
    <source>
        <dbReference type="PROSITE" id="PS50850"/>
    </source>
</evidence>
<dbReference type="PANTHER" id="PTHR23506:SF23">
    <property type="entry name" value="GH10249P"/>
    <property type="match status" value="1"/>
</dbReference>
<protein>
    <recommendedName>
        <fullName evidence="7">Major facilitator superfamily (MFS) profile domain-containing protein</fullName>
    </recommendedName>
</protein>
<evidence type="ECO:0000256" key="4">
    <source>
        <dbReference type="ARBA" id="ARBA00022989"/>
    </source>
</evidence>
<keyword evidence="2" id="KW-0813">Transport</keyword>
<dbReference type="Pfam" id="PF07690">
    <property type="entry name" value="MFS_1"/>
    <property type="match status" value="1"/>
</dbReference>
<evidence type="ECO:0000256" key="3">
    <source>
        <dbReference type="ARBA" id="ARBA00022692"/>
    </source>
</evidence>
<feature type="transmembrane region" description="Helical" evidence="6">
    <location>
        <begin position="29"/>
        <end position="52"/>
    </location>
</feature>
<evidence type="ECO:0000256" key="2">
    <source>
        <dbReference type="ARBA" id="ARBA00022448"/>
    </source>
</evidence>
<dbReference type="AlphaFoldDB" id="K1XHZ1"/>
<dbReference type="EMBL" id="AMFJ01034199">
    <property type="protein sequence ID" value="EKD29960.1"/>
    <property type="molecule type" value="Genomic_DNA"/>
</dbReference>
<feature type="transmembrane region" description="Helical" evidence="6">
    <location>
        <begin position="461"/>
        <end position="480"/>
    </location>
</feature>
<gene>
    <name evidence="8" type="ORF">ACD_78C00199G0002</name>
</gene>
<feature type="transmembrane region" description="Helical" evidence="6">
    <location>
        <begin position="200"/>
        <end position="220"/>
    </location>
</feature>
<reference evidence="8" key="1">
    <citation type="journal article" date="2012" name="Science">
        <title>Fermentation, hydrogen, and sulfur metabolism in multiple uncultivated bacterial phyla.</title>
        <authorList>
            <person name="Wrighton K.C."/>
            <person name="Thomas B.C."/>
            <person name="Sharon I."/>
            <person name="Miller C.S."/>
            <person name="Castelle C.J."/>
            <person name="VerBerkmoes N.C."/>
            <person name="Wilkins M.J."/>
            <person name="Hettich R.L."/>
            <person name="Lipton M.S."/>
            <person name="Williams K.H."/>
            <person name="Long P.E."/>
            <person name="Banfield J.F."/>
        </authorList>
    </citation>
    <scope>NUCLEOTIDE SEQUENCE [LARGE SCALE GENOMIC DNA]</scope>
</reference>
<feature type="transmembrane region" description="Helical" evidence="6">
    <location>
        <begin position="354"/>
        <end position="374"/>
    </location>
</feature>
<feature type="transmembrane region" description="Helical" evidence="6">
    <location>
        <begin position="381"/>
        <end position="401"/>
    </location>
</feature>
<evidence type="ECO:0000313" key="8">
    <source>
        <dbReference type="EMBL" id="EKD29960.1"/>
    </source>
</evidence>
<feature type="transmembrane region" description="Helical" evidence="6">
    <location>
        <begin position="407"/>
        <end position="428"/>
    </location>
</feature>
<keyword evidence="4 6" id="KW-1133">Transmembrane helix</keyword>
<dbReference type="PROSITE" id="PS50850">
    <property type="entry name" value="MFS"/>
    <property type="match status" value="1"/>
</dbReference>
<dbReference type="InterPro" id="IPR050930">
    <property type="entry name" value="MFS_Vesicular_Transporter"/>
</dbReference>
<feature type="transmembrane region" description="Helical" evidence="6">
    <location>
        <begin position="486"/>
        <end position="505"/>
    </location>
</feature>